<dbReference type="EMBL" id="JAAAIM010000694">
    <property type="protein sequence ID" value="KAG0285165.1"/>
    <property type="molecule type" value="Genomic_DNA"/>
</dbReference>
<proteinExistence type="inferred from homology"/>
<evidence type="ECO:0000259" key="6">
    <source>
        <dbReference type="Pfam" id="PF01494"/>
    </source>
</evidence>
<reference evidence="7 8" key="1">
    <citation type="journal article" date="2020" name="Fungal Divers.">
        <title>Resolving the Mortierellaceae phylogeny through synthesis of multi-gene phylogenetics and phylogenomics.</title>
        <authorList>
            <person name="Vandepol N."/>
            <person name="Liber J."/>
            <person name="Desiro A."/>
            <person name="Na H."/>
            <person name="Kennedy M."/>
            <person name="Barry K."/>
            <person name="Grigoriev I.V."/>
            <person name="Miller A.N."/>
            <person name="O'Donnell K."/>
            <person name="Stajich J.E."/>
            <person name="Bonito G."/>
        </authorList>
    </citation>
    <scope>NUCLEOTIDE SEQUENCE [LARGE SCALE GENOMIC DNA]</scope>
    <source>
        <strain evidence="7 8">AD045</strain>
    </source>
</reference>
<evidence type="ECO:0000256" key="1">
    <source>
        <dbReference type="ARBA" id="ARBA00007992"/>
    </source>
</evidence>
<dbReference type="PRINTS" id="PR00420">
    <property type="entry name" value="RNGMNOXGNASE"/>
</dbReference>
<dbReference type="PANTHER" id="PTHR47356:SF2">
    <property type="entry name" value="FAD-BINDING DOMAIN-CONTAINING PROTEIN-RELATED"/>
    <property type="match status" value="1"/>
</dbReference>
<keyword evidence="4" id="KW-0560">Oxidoreductase</keyword>
<dbReference type="Pfam" id="PF01494">
    <property type="entry name" value="FAD_binding_3"/>
    <property type="match status" value="1"/>
</dbReference>
<dbReference type="PANTHER" id="PTHR47356">
    <property type="entry name" value="FAD-DEPENDENT MONOOXYGENASE ASQG-RELATED"/>
    <property type="match status" value="1"/>
</dbReference>
<dbReference type="InterPro" id="IPR002938">
    <property type="entry name" value="FAD-bd"/>
</dbReference>
<evidence type="ECO:0000313" key="7">
    <source>
        <dbReference type="EMBL" id="KAG0285165.1"/>
    </source>
</evidence>
<gene>
    <name evidence="7" type="ORF">BGZ96_010523</name>
</gene>
<comment type="caution">
    <text evidence="7">The sequence shown here is derived from an EMBL/GenBank/DDBJ whole genome shotgun (WGS) entry which is preliminary data.</text>
</comment>
<dbReference type="InterPro" id="IPR036188">
    <property type="entry name" value="FAD/NAD-bd_sf"/>
</dbReference>
<keyword evidence="3" id="KW-0274">FAD</keyword>
<keyword evidence="2" id="KW-0285">Flavoprotein</keyword>
<dbReference type="InterPro" id="IPR050562">
    <property type="entry name" value="FAD_mOase_fung"/>
</dbReference>
<accession>A0ABQ7JUI1</accession>
<evidence type="ECO:0000313" key="8">
    <source>
        <dbReference type="Proteomes" id="UP001194696"/>
    </source>
</evidence>
<evidence type="ECO:0000256" key="3">
    <source>
        <dbReference type="ARBA" id="ARBA00022827"/>
    </source>
</evidence>
<keyword evidence="5" id="KW-1133">Transmembrane helix</keyword>
<dbReference type="SUPFAM" id="SSF51905">
    <property type="entry name" value="FAD/NAD(P)-binding domain"/>
    <property type="match status" value="1"/>
</dbReference>
<evidence type="ECO:0000256" key="4">
    <source>
        <dbReference type="ARBA" id="ARBA00023002"/>
    </source>
</evidence>
<comment type="similarity">
    <text evidence="1">Belongs to the paxM FAD-dependent monooxygenase family.</text>
</comment>
<dbReference type="Gene3D" id="3.50.50.60">
    <property type="entry name" value="FAD/NAD(P)-binding domain"/>
    <property type="match status" value="1"/>
</dbReference>
<feature type="domain" description="FAD-binding" evidence="6">
    <location>
        <begin position="286"/>
        <end position="368"/>
    </location>
</feature>
<protein>
    <recommendedName>
        <fullName evidence="6">FAD-binding domain-containing protein</fullName>
    </recommendedName>
</protein>
<name>A0ABQ7JUI1_9FUNG</name>
<keyword evidence="5" id="KW-0472">Membrane</keyword>
<feature type="transmembrane region" description="Helical" evidence="5">
    <location>
        <begin position="21"/>
        <end position="39"/>
    </location>
</feature>
<sequence length="451" mass="50258">MEINPAVTFKHDRSVMYSKRPRVVIVGAGLGGLTLGMLLHKADIPFDIYERAIEVKPLGKHVSAIKMCNEQRGLEFSIDFEGHEEEFGANGYMITRPALYDLLLRQIPKERIHLGKKALTMDQGGNGVLVRFSDGTEAEGDILVGADGPYSAVRQGIYAKLKKAGTLPPSDMLPLPFSTVCLVGQTRPLTPEEFPDIAQEQCQLRRTIGTDKMYSWSTYNTAQNTVAYFLIQFLTGESSKENDSFKNSEFGPEAVLAMCEEVKDFPVISGGDHKYTMADLFAWTNKEHISKFMLEEKVFKTWYHCRAVLVGDACHKLNPAGGVGPANAVQDAIVLANLINGLPFHPIAEEIKEAFKAYQDERMPWVKDAHKISQSHKTMVGHSLASNAARYVSKHMPTWLFNRIQARAFSYRPQVAFLPLAEDNGRVRPAPQPSMSVKGPVEFEEVTTYTV</sequence>
<organism evidence="7 8">
    <name type="scientific">Linnemannia gamsii</name>
    <dbReference type="NCBI Taxonomy" id="64522"/>
    <lineage>
        <taxon>Eukaryota</taxon>
        <taxon>Fungi</taxon>
        <taxon>Fungi incertae sedis</taxon>
        <taxon>Mucoromycota</taxon>
        <taxon>Mortierellomycotina</taxon>
        <taxon>Mortierellomycetes</taxon>
        <taxon>Mortierellales</taxon>
        <taxon>Mortierellaceae</taxon>
        <taxon>Linnemannia</taxon>
    </lineage>
</organism>
<dbReference type="Proteomes" id="UP001194696">
    <property type="component" value="Unassembled WGS sequence"/>
</dbReference>
<keyword evidence="5" id="KW-0812">Transmembrane</keyword>
<evidence type="ECO:0000256" key="2">
    <source>
        <dbReference type="ARBA" id="ARBA00022630"/>
    </source>
</evidence>
<keyword evidence="8" id="KW-1185">Reference proteome</keyword>
<evidence type="ECO:0000256" key="5">
    <source>
        <dbReference type="SAM" id="Phobius"/>
    </source>
</evidence>